<dbReference type="AlphaFoldDB" id="A0A5C6DAH8"/>
<keyword evidence="2" id="KW-1185">Reference proteome</keyword>
<dbReference type="EMBL" id="SJPY01000016">
    <property type="protein sequence ID" value="TWU32791.1"/>
    <property type="molecule type" value="Genomic_DNA"/>
</dbReference>
<proteinExistence type="predicted"/>
<comment type="caution">
    <text evidence="1">The sequence shown here is derived from an EMBL/GenBank/DDBJ whole genome shotgun (WGS) entry which is preliminary data.</text>
</comment>
<organism evidence="1 2">
    <name type="scientific">Novipirellula aureliae</name>
    <dbReference type="NCBI Taxonomy" id="2527966"/>
    <lineage>
        <taxon>Bacteria</taxon>
        <taxon>Pseudomonadati</taxon>
        <taxon>Planctomycetota</taxon>
        <taxon>Planctomycetia</taxon>
        <taxon>Pirellulales</taxon>
        <taxon>Pirellulaceae</taxon>
        <taxon>Novipirellula</taxon>
    </lineage>
</organism>
<name>A0A5C6DAH8_9BACT</name>
<accession>A0A5C6DAH8</accession>
<evidence type="ECO:0000313" key="2">
    <source>
        <dbReference type="Proteomes" id="UP000315471"/>
    </source>
</evidence>
<dbReference type="Proteomes" id="UP000315471">
    <property type="component" value="Unassembled WGS sequence"/>
</dbReference>
<gene>
    <name evidence="1" type="ORF">Q31b_58010</name>
</gene>
<protein>
    <submittedName>
        <fullName evidence="1">Uncharacterized protein</fullName>
    </submittedName>
</protein>
<dbReference type="Gene3D" id="2.180.10.10">
    <property type="entry name" value="RHS repeat-associated core"/>
    <property type="match status" value="1"/>
</dbReference>
<sequence length="1016" mass="111209">MNSVRWIVPPTNRLLVSTSEFDSQGRVVKRTDSGGAEHYTVYETNRTLSFPYWDSSSSECLQPIQVSIVDDSGRQTESYAVAGDYASISTSGSVPTGFSSEPSQSDYTSWTKQGYSELTGKIDHVDTYHDIPSSGAGTLSTNFYRTLYRYDDQGRREYTVQVVSGTSSSSATEQVTRSLYDFQGRIVEQQTGVSGTSHNMTSSYATYPTLRTRSKTIYDHEGIGDSHVTQTQRFHGTGANDYTGMNRYLTYRGHQRGSAPFYHNGSSETAAGPFSVQDINWQGRAVASARYTSNPTWTTVLTGDGYTDYTTTTTNRRSLQESEFDDLGRAYRTTTYAVSSSGTAGDALQSDTYYDRNNRTVASAPSHAAASETAYDGAGRVYQQRRVLELETTKYSSGSFNYRAPSPHPTRASLSGGDDKVITLSHSVFDASGNTIEQHQYDALHDDTDGIDLSSNDDYVRSTSYSWFDDANRITTSASYGSGDTTAGAGKWKYAAVPARPGTAPASSTDTVLVTTYAYDAATGRPNLVTAPSGTDTKTFFDDLGRTLWVAENYSNFTPTNLSTISDGSDKSKDTVVQTEYDGLSNTTKLTAYNGSSVAAQETVYLFEDSVDASRLTSEIYPDSSDTTSSGSDQIKFAYHVDGTRATRTDQRGTVITYSYDALRRTQSNEVTTLGGSTDGSVRSITSGYDSLGRVSKITSHGNQTDDPDNTSDVTNQIVFTYDDLGQVIESEQSHSGVVGGSTPSVQYTYDTSSASGLLENRSRLEKLTYPDGRVLYYDYGSSDGIDDLLSRPYRLRETNSSGTILAEYLYTGGGRTVVTDYQQPDLKLDLFQGTSGTYAGLDRFGRTINHLWDGYNSTSDAVQLKYGYDHAGSRTWREDVIAENNTQNYDELYAYDGLDRLVDVARGEIDGTYMSISSKTFGQDWTLSQLGNWSNFLEDSDGNGTDDLDQDRSHNEANEIIDIDASSANVGHDATGNMTTVPRPGSWSSNYTLTWDAWNRLVKVADGGTTVAEYE</sequence>
<evidence type="ECO:0000313" key="1">
    <source>
        <dbReference type="EMBL" id="TWU32791.1"/>
    </source>
</evidence>
<reference evidence="1 2" key="1">
    <citation type="submission" date="2019-02" db="EMBL/GenBank/DDBJ databases">
        <title>Deep-cultivation of Planctomycetes and their phenomic and genomic characterization uncovers novel biology.</title>
        <authorList>
            <person name="Wiegand S."/>
            <person name="Jogler M."/>
            <person name="Boedeker C."/>
            <person name="Pinto D."/>
            <person name="Vollmers J."/>
            <person name="Rivas-Marin E."/>
            <person name="Kohn T."/>
            <person name="Peeters S.H."/>
            <person name="Heuer A."/>
            <person name="Rast P."/>
            <person name="Oberbeckmann S."/>
            <person name="Bunk B."/>
            <person name="Jeske O."/>
            <person name="Meyerdierks A."/>
            <person name="Storesund J.E."/>
            <person name="Kallscheuer N."/>
            <person name="Luecker S."/>
            <person name="Lage O.M."/>
            <person name="Pohl T."/>
            <person name="Merkel B.J."/>
            <person name="Hornburger P."/>
            <person name="Mueller R.-W."/>
            <person name="Bruemmer F."/>
            <person name="Labrenz M."/>
            <person name="Spormann A.M."/>
            <person name="Op Den Camp H."/>
            <person name="Overmann J."/>
            <person name="Amann R."/>
            <person name="Jetten M.S.M."/>
            <person name="Mascher T."/>
            <person name="Medema M.H."/>
            <person name="Devos D.P."/>
            <person name="Kaster A.-K."/>
            <person name="Ovreas L."/>
            <person name="Rohde M."/>
            <person name="Galperin M.Y."/>
            <person name="Jogler C."/>
        </authorList>
    </citation>
    <scope>NUCLEOTIDE SEQUENCE [LARGE SCALE GENOMIC DNA]</scope>
    <source>
        <strain evidence="1 2">Q31b</strain>
    </source>
</reference>